<comment type="caution">
    <text evidence="2">The sequence shown here is derived from an EMBL/GenBank/DDBJ whole genome shotgun (WGS) entry which is preliminary data.</text>
</comment>
<dbReference type="RefSeq" id="WP_260993652.1">
    <property type="nucleotide sequence ID" value="NZ_JAODWD010000003.1"/>
</dbReference>
<keyword evidence="1" id="KW-1133">Transmembrane helix</keyword>
<sequence length="101" mass="11469">MAVLTDLNGTVWNVYRDWWPFPGDVTDFTDLFELVIGAVFLALWPFWLLGKCLGVRWAVVIERDGREVGREKVRGFGKSKRRVNELLAEVAAGGRSGRFVI</sequence>
<protein>
    <recommendedName>
        <fullName evidence="4">RDD domain-containing protein</fullName>
    </recommendedName>
</protein>
<evidence type="ECO:0000313" key="2">
    <source>
        <dbReference type="EMBL" id="MCT7659618.1"/>
    </source>
</evidence>
<feature type="transmembrane region" description="Helical" evidence="1">
    <location>
        <begin position="31"/>
        <end position="49"/>
    </location>
</feature>
<gene>
    <name evidence="2" type="ORF">N4S67_14430</name>
</gene>
<evidence type="ECO:0000256" key="1">
    <source>
        <dbReference type="SAM" id="Phobius"/>
    </source>
</evidence>
<reference evidence="3" key="1">
    <citation type="submission" date="2023-07" db="EMBL/GenBank/DDBJ databases">
        <authorList>
            <person name="Deng Y."/>
            <person name="Zhang Y.-Q."/>
        </authorList>
    </citation>
    <scope>NUCLEOTIDE SEQUENCE [LARGE SCALE GENOMIC DNA]</scope>
    <source>
        <strain evidence="3">CPCC 205710</strain>
    </source>
</reference>
<keyword evidence="1" id="KW-0812">Transmembrane</keyword>
<keyword evidence="1" id="KW-0472">Membrane</keyword>
<evidence type="ECO:0000313" key="3">
    <source>
        <dbReference type="Proteomes" id="UP001206639"/>
    </source>
</evidence>
<accession>A0ABT2MBG1</accession>
<proteinExistence type="predicted"/>
<name>A0ABT2MBG1_9MYCO</name>
<dbReference type="EMBL" id="JAODWD010000003">
    <property type="protein sequence ID" value="MCT7659618.1"/>
    <property type="molecule type" value="Genomic_DNA"/>
</dbReference>
<organism evidence="2 3">
    <name type="scientific">Mycobacterium deserti</name>
    <dbReference type="NCBI Taxonomy" id="2978347"/>
    <lineage>
        <taxon>Bacteria</taxon>
        <taxon>Bacillati</taxon>
        <taxon>Actinomycetota</taxon>
        <taxon>Actinomycetes</taxon>
        <taxon>Mycobacteriales</taxon>
        <taxon>Mycobacteriaceae</taxon>
        <taxon>Mycobacterium</taxon>
    </lineage>
</organism>
<evidence type="ECO:0008006" key="4">
    <source>
        <dbReference type="Google" id="ProtNLM"/>
    </source>
</evidence>
<keyword evidence="3" id="KW-1185">Reference proteome</keyword>
<dbReference type="Proteomes" id="UP001206639">
    <property type="component" value="Unassembled WGS sequence"/>
</dbReference>